<evidence type="ECO:0000259" key="13">
    <source>
        <dbReference type="PROSITE" id="PS50109"/>
    </source>
</evidence>
<dbReference type="InterPro" id="IPR036890">
    <property type="entry name" value="HATPase_C_sf"/>
</dbReference>
<comment type="caution">
    <text evidence="16">The sequence shown here is derived from an EMBL/GenBank/DDBJ whole genome shotgun (WGS) entry which is preliminary data.</text>
</comment>
<comment type="catalytic activity">
    <reaction evidence="1">
        <text>ATP + protein L-histidine = ADP + protein N-phospho-L-histidine.</text>
        <dbReference type="EC" id="2.7.13.3"/>
    </reaction>
</comment>
<dbReference type="PRINTS" id="PR00344">
    <property type="entry name" value="BCTRLSENSOR"/>
</dbReference>
<dbReference type="InterPro" id="IPR003018">
    <property type="entry name" value="GAF"/>
</dbReference>
<dbReference type="CDD" id="cd00130">
    <property type="entry name" value="PAS"/>
    <property type="match status" value="1"/>
</dbReference>
<dbReference type="Pfam" id="PF02518">
    <property type="entry name" value="HATPase_c"/>
    <property type="match status" value="1"/>
</dbReference>
<dbReference type="SUPFAM" id="SSF55781">
    <property type="entry name" value="GAF domain-like"/>
    <property type="match status" value="1"/>
</dbReference>
<reference evidence="16" key="1">
    <citation type="journal article" date="2014" name="Int. J. Syst. Evol. Microbiol.">
        <title>Complete genome sequence of Corynebacterium casei LMG S-19264T (=DSM 44701T), isolated from a smear-ripened cheese.</title>
        <authorList>
            <consortium name="US DOE Joint Genome Institute (JGI-PGF)"/>
            <person name="Walter F."/>
            <person name="Albersmeier A."/>
            <person name="Kalinowski J."/>
            <person name="Ruckert C."/>
        </authorList>
    </citation>
    <scope>NUCLEOTIDE SEQUENCE</scope>
    <source>
        <strain evidence="16">CGMCC 1.12195</strain>
    </source>
</reference>
<feature type="domain" description="PAC" evidence="15">
    <location>
        <begin position="398"/>
        <end position="450"/>
    </location>
</feature>
<dbReference type="RefSeq" id="WP_188508457.1">
    <property type="nucleotide sequence ID" value="NZ_BMER01000007.1"/>
</dbReference>
<dbReference type="InterPro" id="IPR000014">
    <property type="entry name" value="PAS"/>
</dbReference>
<reference evidence="16" key="2">
    <citation type="submission" date="2020-09" db="EMBL/GenBank/DDBJ databases">
        <authorList>
            <person name="Sun Q."/>
            <person name="Zhou Y."/>
        </authorList>
    </citation>
    <scope>NUCLEOTIDE SEQUENCE</scope>
    <source>
        <strain evidence="16">CGMCC 1.12195</strain>
    </source>
</reference>
<evidence type="ECO:0000256" key="4">
    <source>
        <dbReference type="ARBA" id="ARBA00022553"/>
    </source>
</evidence>
<dbReference type="InterPro" id="IPR035965">
    <property type="entry name" value="PAS-like_dom_sf"/>
</dbReference>
<dbReference type="GO" id="GO:0000156">
    <property type="term" value="F:phosphorelay response regulator activity"/>
    <property type="evidence" value="ECO:0007669"/>
    <property type="project" value="TreeGrafter"/>
</dbReference>
<dbReference type="InterPro" id="IPR013655">
    <property type="entry name" value="PAS_fold_3"/>
</dbReference>
<evidence type="ECO:0000256" key="5">
    <source>
        <dbReference type="ARBA" id="ARBA00022679"/>
    </source>
</evidence>
<keyword evidence="5" id="KW-0808">Transferase</keyword>
<evidence type="ECO:0000256" key="10">
    <source>
        <dbReference type="ARBA" id="ARBA00022989"/>
    </source>
</evidence>
<dbReference type="FunFam" id="3.30.565.10:FF:000006">
    <property type="entry name" value="Sensor histidine kinase WalK"/>
    <property type="match status" value="1"/>
</dbReference>
<dbReference type="PROSITE" id="PS50109">
    <property type="entry name" value="HIS_KIN"/>
    <property type="match status" value="1"/>
</dbReference>
<dbReference type="Proteomes" id="UP000660862">
    <property type="component" value="Unassembled WGS sequence"/>
</dbReference>
<dbReference type="SUPFAM" id="SSF55874">
    <property type="entry name" value="ATPase domain of HSP90 chaperone/DNA topoisomerase II/histidine kinase"/>
    <property type="match status" value="1"/>
</dbReference>
<dbReference type="Gene3D" id="3.30.565.10">
    <property type="entry name" value="Histidine kinase-like ATPase, C-terminal domain"/>
    <property type="match status" value="1"/>
</dbReference>
<dbReference type="Pfam" id="PF08447">
    <property type="entry name" value="PAS_3"/>
    <property type="match status" value="1"/>
</dbReference>
<evidence type="ECO:0000256" key="6">
    <source>
        <dbReference type="ARBA" id="ARBA00022692"/>
    </source>
</evidence>
<dbReference type="Gene3D" id="3.30.450.20">
    <property type="entry name" value="PAS domain"/>
    <property type="match status" value="2"/>
</dbReference>
<dbReference type="GO" id="GO:0016020">
    <property type="term" value="C:membrane"/>
    <property type="evidence" value="ECO:0007669"/>
    <property type="project" value="UniProtKB-SubCell"/>
</dbReference>
<dbReference type="InterPro" id="IPR005467">
    <property type="entry name" value="His_kinase_dom"/>
</dbReference>
<dbReference type="CDD" id="cd00075">
    <property type="entry name" value="HATPase"/>
    <property type="match status" value="1"/>
</dbReference>
<organism evidence="16 17">
    <name type="scientific">Parapedobacter pyrenivorans</name>
    <dbReference type="NCBI Taxonomy" id="1305674"/>
    <lineage>
        <taxon>Bacteria</taxon>
        <taxon>Pseudomonadati</taxon>
        <taxon>Bacteroidota</taxon>
        <taxon>Sphingobacteriia</taxon>
        <taxon>Sphingobacteriales</taxon>
        <taxon>Sphingobacteriaceae</taxon>
        <taxon>Parapedobacter</taxon>
    </lineage>
</organism>
<evidence type="ECO:0000256" key="7">
    <source>
        <dbReference type="ARBA" id="ARBA00022741"/>
    </source>
</evidence>
<dbReference type="SMART" id="SM00388">
    <property type="entry name" value="HisKA"/>
    <property type="match status" value="1"/>
</dbReference>
<dbReference type="SUPFAM" id="SSF47384">
    <property type="entry name" value="Homodimeric domain of signal transducing histidine kinase"/>
    <property type="match status" value="1"/>
</dbReference>
<evidence type="ECO:0000256" key="1">
    <source>
        <dbReference type="ARBA" id="ARBA00000085"/>
    </source>
</evidence>
<evidence type="ECO:0000256" key="8">
    <source>
        <dbReference type="ARBA" id="ARBA00022777"/>
    </source>
</evidence>
<dbReference type="GO" id="GO:0030295">
    <property type="term" value="F:protein kinase activator activity"/>
    <property type="evidence" value="ECO:0007669"/>
    <property type="project" value="TreeGrafter"/>
</dbReference>
<dbReference type="PROSITE" id="PS50112">
    <property type="entry name" value="PAS"/>
    <property type="match status" value="1"/>
</dbReference>
<evidence type="ECO:0000256" key="12">
    <source>
        <dbReference type="ARBA" id="ARBA00023136"/>
    </source>
</evidence>
<dbReference type="SMART" id="SM00065">
    <property type="entry name" value="GAF"/>
    <property type="match status" value="1"/>
</dbReference>
<dbReference type="InterPro" id="IPR029016">
    <property type="entry name" value="GAF-like_dom_sf"/>
</dbReference>
<dbReference type="Gene3D" id="1.10.287.130">
    <property type="match status" value="1"/>
</dbReference>
<keyword evidence="12" id="KW-0472">Membrane</keyword>
<dbReference type="SMART" id="SM00387">
    <property type="entry name" value="HATPase_c"/>
    <property type="match status" value="1"/>
</dbReference>
<dbReference type="NCBIfam" id="TIGR00229">
    <property type="entry name" value="sensory_box"/>
    <property type="match status" value="1"/>
</dbReference>
<dbReference type="InterPro" id="IPR003594">
    <property type="entry name" value="HATPase_dom"/>
</dbReference>
<keyword evidence="8" id="KW-0418">Kinase</keyword>
<evidence type="ECO:0000259" key="14">
    <source>
        <dbReference type="PROSITE" id="PS50112"/>
    </source>
</evidence>
<evidence type="ECO:0000256" key="3">
    <source>
        <dbReference type="ARBA" id="ARBA00012438"/>
    </source>
</evidence>
<keyword evidence="10" id="KW-1133">Transmembrane helix</keyword>
<dbReference type="PROSITE" id="PS50113">
    <property type="entry name" value="PAC"/>
    <property type="match status" value="1"/>
</dbReference>
<dbReference type="PANTHER" id="PTHR42878">
    <property type="entry name" value="TWO-COMPONENT HISTIDINE KINASE"/>
    <property type="match status" value="1"/>
</dbReference>
<protein>
    <recommendedName>
        <fullName evidence="3">histidine kinase</fullName>
        <ecNumber evidence="3">2.7.13.3</ecNumber>
    </recommendedName>
</protein>
<accession>A0A917MHJ1</accession>
<gene>
    <name evidence="16" type="ORF">GCM10007415_45660</name>
</gene>
<dbReference type="CDD" id="cd00082">
    <property type="entry name" value="HisKA"/>
    <property type="match status" value="1"/>
</dbReference>
<dbReference type="EC" id="2.7.13.3" evidence="3"/>
<dbReference type="SMART" id="SM00091">
    <property type="entry name" value="PAS"/>
    <property type="match status" value="1"/>
</dbReference>
<evidence type="ECO:0000313" key="17">
    <source>
        <dbReference type="Proteomes" id="UP000660862"/>
    </source>
</evidence>
<dbReference type="Pfam" id="PF01590">
    <property type="entry name" value="GAF"/>
    <property type="match status" value="1"/>
</dbReference>
<dbReference type="AlphaFoldDB" id="A0A917MHJ1"/>
<keyword evidence="4" id="KW-0597">Phosphoprotein</keyword>
<dbReference type="EMBL" id="BMER01000007">
    <property type="protein sequence ID" value="GGH04261.1"/>
    <property type="molecule type" value="Genomic_DNA"/>
</dbReference>
<name>A0A917MHJ1_9SPHI</name>
<dbReference type="SMART" id="SM00086">
    <property type="entry name" value="PAC"/>
    <property type="match status" value="1"/>
</dbReference>
<dbReference type="Pfam" id="PF00512">
    <property type="entry name" value="HisKA"/>
    <property type="match status" value="1"/>
</dbReference>
<proteinExistence type="predicted"/>
<dbReference type="Gene3D" id="3.30.450.40">
    <property type="match status" value="1"/>
</dbReference>
<evidence type="ECO:0000259" key="15">
    <source>
        <dbReference type="PROSITE" id="PS50113"/>
    </source>
</evidence>
<dbReference type="InterPro" id="IPR050351">
    <property type="entry name" value="BphY/WalK/GraS-like"/>
</dbReference>
<dbReference type="InterPro" id="IPR003661">
    <property type="entry name" value="HisK_dim/P_dom"/>
</dbReference>
<evidence type="ECO:0000256" key="11">
    <source>
        <dbReference type="ARBA" id="ARBA00023012"/>
    </source>
</evidence>
<keyword evidence="6" id="KW-0812">Transmembrane</keyword>
<feature type="domain" description="Histidine kinase" evidence="13">
    <location>
        <begin position="454"/>
        <end position="670"/>
    </location>
</feature>
<dbReference type="GO" id="GO:0007234">
    <property type="term" value="P:osmosensory signaling via phosphorelay pathway"/>
    <property type="evidence" value="ECO:0007669"/>
    <property type="project" value="TreeGrafter"/>
</dbReference>
<keyword evidence="17" id="KW-1185">Reference proteome</keyword>
<dbReference type="InterPro" id="IPR036097">
    <property type="entry name" value="HisK_dim/P_sf"/>
</dbReference>
<dbReference type="GO" id="GO:0000155">
    <property type="term" value="F:phosphorelay sensor kinase activity"/>
    <property type="evidence" value="ECO:0007669"/>
    <property type="project" value="InterPro"/>
</dbReference>
<feature type="domain" description="PAS" evidence="14">
    <location>
        <begin position="325"/>
        <end position="395"/>
    </location>
</feature>
<keyword evidence="7" id="KW-0547">Nucleotide-binding</keyword>
<dbReference type="InterPro" id="IPR004358">
    <property type="entry name" value="Sig_transdc_His_kin-like_C"/>
</dbReference>
<dbReference type="InterPro" id="IPR001610">
    <property type="entry name" value="PAC"/>
</dbReference>
<keyword evidence="9" id="KW-0067">ATP-binding</keyword>
<evidence type="ECO:0000256" key="2">
    <source>
        <dbReference type="ARBA" id="ARBA00004141"/>
    </source>
</evidence>
<dbReference type="SUPFAM" id="SSF55785">
    <property type="entry name" value="PYP-like sensor domain (PAS domain)"/>
    <property type="match status" value="2"/>
</dbReference>
<sequence>MENNDDSVLAASLESSLLDLRRAEETIKYQHRQLYRMEVRYNELFNSLGDAFCVIEVLFDNDDHPMDYRFLKVNSVFEEQTGIKDPLGRTMREIAPEHEQHWFDTYGRIALTGESLRFEHRAEALGRFYDVYAFRIGDPKDAQVAILFKDIAERKRREELQAYLLRLSDTLRSLSDAVQIQEAVTQLAMDQLAADRCYYCEIENGNAIIRSNTVRSNLPLSSNAPFSNFTIVTNAINAGQPFVVYDAHTEPALDEVSRQACIQFQAISLIVIPVVKEGKPRGGLGVACCAPRKWDAGEIELVKETAERTWIAVEQAKAGEALRESEENYRSIVNQSIAGILKVCLSGNIMFTNDQFSSMLGYSGSELLKLNVNDLIYAEDQERNRLAFTALVSAGTAYEIEKRLVRKDGGMVWVNNHISPIFDKRGKVEAATIVSIDISRQKELERQKDEFIGIASHELKTPITSIKAYGEILAGLMDKSTAPIIVQLVTKMNAQVIRLVKLIYSLLNTSRISGGQLTLQLEPVDLNALLGEHVLQGQLTTSKHHIAFVEQQLPLVFADTERLGQVVDNLLSNAIKYAPKGGDILVRTESRDDYVRVSIVDFGMGIPKAAQEKIFDRFYRVKEASTEAVSGIGLGLYICREIIEKHQGRMGVESVQDEGSTFYFELPIYRISE</sequence>
<evidence type="ECO:0000313" key="16">
    <source>
        <dbReference type="EMBL" id="GGH04261.1"/>
    </source>
</evidence>
<dbReference type="Pfam" id="PF13188">
    <property type="entry name" value="PAS_8"/>
    <property type="match status" value="1"/>
</dbReference>
<dbReference type="GO" id="GO:0005524">
    <property type="term" value="F:ATP binding"/>
    <property type="evidence" value="ECO:0007669"/>
    <property type="project" value="UniProtKB-KW"/>
</dbReference>
<keyword evidence="11" id="KW-0902">Two-component regulatory system</keyword>
<evidence type="ECO:0000256" key="9">
    <source>
        <dbReference type="ARBA" id="ARBA00022840"/>
    </source>
</evidence>
<comment type="subcellular location">
    <subcellularLocation>
        <location evidence="2">Membrane</location>
        <topology evidence="2">Multi-pass membrane protein</topology>
    </subcellularLocation>
</comment>
<dbReference type="InterPro" id="IPR000700">
    <property type="entry name" value="PAS-assoc_C"/>
</dbReference>
<dbReference type="PANTHER" id="PTHR42878:SF7">
    <property type="entry name" value="SENSOR HISTIDINE KINASE GLRK"/>
    <property type="match status" value="1"/>
</dbReference>